<reference evidence="3" key="1">
    <citation type="submission" date="2017-02" db="UniProtKB">
        <authorList>
            <consortium name="WormBaseParasite"/>
        </authorList>
    </citation>
    <scope>IDENTIFICATION</scope>
</reference>
<protein>
    <submittedName>
        <fullName evidence="1 3">Uncharacterized protein</fullName>
    </submittedName>
</protein>
<keyword evidence="2" id="KW-1185">Reference proteome</keyword>
<dbReference type="WBParaSite" id="TTAC_0000645301-mRNA-1">
    <property type="protein sequence ID" value="TTAC_0000645301-mRNA-1"/>
    <property type="gene ID" value="TTAC_0000645301"/>
</dbReference>
<reference evidence="1 2" key="2">
    <citation type="submission" date="2018-11" db="EMBL/GenBank/DDBJ databases">
        <authorList>
            <consortium name="Pathogen Informatics"/>
        </authorList>
    </citation>
    <scope>NUCLEOTIDE SEQUENCE [LARGE SCALE GENOMIC DNA]</scope>
</reference>
<dbReference type="Proteomes" id="UP000274429">
    <property type="component" value="Unassembled WGS sequence"/>
</dbReference>
<dbReference type="AlphaFoldDB" id="A0A0R3X031"/>
<gene>
    <name evidence="1" type="ORF">TTAC_LOCUS6438</name>
</gene>
<evidence type="ECO:0000313" key="1">
    <source>
        <dbReference type="EMBL" id="VDM30649.1"/>
    </source>
</evidence>
<accession>A0A0R3X031</accession>
<proteinExistence type="predicted"/>
<evidence type="ECO:0000313" key="2">
    <source>
        <dbReference type="Proteomes" id="UP000274429"/>
    </source>
</evidence>
<sequence length="125" mass="13571">MKAINVIQNGLFTELCFCSCYRRGGPIFEADAKAVSADGSGGMHLTLRIEVDAIPFCFALIGASGVIVMEVDEVLSAFERDDKFACRTKIFACENPVVAVHIKYGGRQLRNGDLWSLYTGVNTAS</sequence>
<name>A0A0R3X031_HYDTA</name>
<evidence type="ECO:0000313" key="3">
    <source>
        <dbReference type="WBParaSite" id="TTAC_0000645301-mRNA-1"/>
    </source>
</evidence>
<organism evidence="3">
    <name type="scientific">Hydatigena taeniaeformis</name>
    <name type="common">Feline tapeworm</name>
    <name type="synonym">Taenia taeniaeformis</name>
    <dbReference type="NCBI Taxonomy" id="6205"/>
    <lineage>
        <taxon>Eukaryota</taxon>
        <taxon>Metazoa</taxon>
        <taxon>Spiralia</taxon>
        <taxon>Lophotrochozoa</taxon>
        <taxon>Platyhelminthes</taxon>
        <taxon>Cestoda</taxon>
        <taxon>Eucestoda</taxon>
        <taxon>Cyclophyllidea</taxon>
        <taxon>Taeniidae</taxon>
        <taxon>Hydatigera</taxon>
    </lineage>
</organism>
<dbReference type="EMBL" id="UYWX01020303">
    <property type="protein sequence ID" value="VDM30649.1"/>
    <property type="molecule type" value="Genomic_DNA"/>
</dbReference>